<dbReference type="RefSeq" id="WP_084276631.1">
    <property type="nucleotide sequence ID" value="NZ_AP026672.1"/>
</dbReference>
<evidence type="ECO:0000259" key="7">
    <source>
        <dbReference type="Pfam" id="PF04138"/>
    </source>
</evidence>
<evidence type="ECO:0000256" key="1">
    <source>
        <dbReference type="ARBA" id="ARBA00004141"/>
    </source>
</evidence>
<proteinExistence type="inferred from homology"/>
<dbReference type="AlphaFoldDB" id="A0A1W1WVD6"/>
<accession>A0A1W1WVD6</accession>
<dbReference type="InterPro" id="IPR007267">
    <property type="entry name" value="GtrA_DPMS_TM"/>
</dbReference>
<dbReference type="STRING" id="1069081.SAMN05660197_2017"/>
<dbReference type="PANTHER" id="PTHR38459">
    <property type="entry name" value="PROPHAGE BACTOPRENOL-LINKED GLUCOSE TRANSLOCASE HOMOLOG"/>
    <property type="match status" value="1"/>
</dbReference>
<feature type="transmembrane region" description="Helical" evidence="6">
    <location>
        <begin position="5"/>
        <end position="23"/>
    </location>
</feature>
<dbReference type="InterPro" id="IPR051401">
    <property type="entry name" value="GtrA_CellWall_Glycosyl"/>
</dbReference>
<dbReference type="EMBL" id="FWWZ01000002">
    <property type="protein sequence ID" value="SMC10175.1"/>
    <property type="molecule type" value="Genomic_DNA"/>
</dbReference>
<keyword evidence="4 6" id="KW-1133">Transmembrane helix</keyword>
<sequence>MIGRFFIVGAISTAVDYVFYSLLVFLGVHYALAIIIGYMMGLVVNFFLARKTVFTKGSRFEKVHHEFLAVFGVSVLAVGLNILIVWALAKIGLDYYSGRAVALVVVFFFNYYARKGFIYVA</sequence>
<comment type="similarity">
    <text evidence="2">Belongs to the GtrA family.</text>
</comment>
<protein>
    <submittedName>
        <fullName evidence="8">Putative flippase GtrA (Transmembrane translocase of bactoprenol-linked glucose)</fullName>
    </submittedName>
</protein>
<feature type="domain" description="GtrA/DPMS transmembrane" evidence="7">
    <location>
        <begin position="4"/>
        <end position="118"/>
    </location>
</feature>
<dbReference type="Proteomes" id="UP000192602">
    <property type="component" value="Unassembled WGS sequence"/>
</dbReference>
<evidence type="ECO:0000256" key="5">
    <source>
        <dbReference type="ARBA" id="ARBA00023136"/>
    </source>
</evidence>
<dbReference type="GO" id="GO:0005886">
    <property type="term" value="C:plasma membrane"/>
    <property type="evidence" value="ECO:0007669"/>
    <property type="project" value="TreeGrafter"/>
</dbReference>
<feature type="transmembrane region" description="Helical" evidence="6">
    <location>
        <begin position="95"/>
        <end position="113"/>
    </location>
</feature>
<dbReference type="OrthoDB" id="9807815at2"/>
<evidence type="ECO:0000256" key="6">
    <source>
        <dbReference type="SAM" id="Phobius"/>
    </source>
</evidence>
<evidence type="ECO:0000313" key="9">
    <source>
        <dbReference type="Proteomes" id="UP000192602"/>
    </source>
</evidence>
<gene>
    <name evidence="8" type="ORF">SAMN05660197_2017</name>
</gene>
<keyword evidence="5 6" id="KW-0472">Membrane</keyword>
<evidence type="ECO:0000256" key="4">
    <source>
        <dbReference type="ARBA" id="ARBA00022989"/>
    </source>
</evidence>
<dbReference type="PANTHER" id="PTHR38459:SF1">
    <property type="entry name" value="PROPHAGE BACTOPRENOL-LINKED GLUCOSE TRANSLOCASE HOMOLOG"/>
    <property type="match status" value="1"/>
</dbReference>
<comment type="subcellular location">
    <subcellularLocation>
        <location evidence="1">Membrane</location>
        <topology evidence="1">Multi-pass membrane protein</topology>
    </subcellularLocation>
</comment>
<organism evidence="8 9">
    <name type="scientific">Nitratiruptor tergarcus DSM 16512</name>
    <dbReference type="NCBI Taxonomy" id="1069081"/>
    <lineage>
        <taxon>Bacteria</taxon>
        <taxon>Pseudomonadati</taxon>
        <taxon>Campylobacterota</taxon>
        <taxon>Epsilonproteobacteria</taxon>
        <taxon>Nautiliales</taxon>
        <taxon>Nitratiruptoraceae</taxon>
        <taxon>Nitratiruptor</taxon>
    </lineage>
</organism>
<dbReference type="GO" id="GO:0000271">
    <property type="term" value="P:polysaccharide biosynthetic process"/>
    <property type="evidence" value="ECO:0007669"/>
    <property type="project" value="InterPro"/>
</dbReference>
<reference evidence="9" key="1">
    <citation type="submission" date="2017-04" db="EMBL/GenBank/DDBJ databases">
        <authorList>
            <person name="Varghese N."/>
            <person name="Submissions S."/>
        </authorList>
    </citation>
    <scope>NUCLEOTIDE SEQUENCE [LARGE SCALE GENOMIC DNA]</scope>
    <source>
        <strain evidence="9">DSM 16512</strain>
    </source>
</reference>
<dbReference type="Pfam" id="PF04138">
    <property type="entry name" value="GtrA_DPMS_TM"/>
    <property type="match status" value="1"/>
</dbReference>
<evidence type="ECO:0000313" key="8">
    <source>
        <dbReference type="EMBL" id="SMC10175.1"/>
    </source>
</evidence>
<evidence type="ECO:0000256" key="2">
    <source>
        <dbReference type="ARBA" id="ARBA00009399"/>
    </source>
</evidence>
<keyword evidence="3 6" id="KW-0812">Transmembrane</keyword>
<evidence type="ECO:0000256" key="3">
    <source>
        <dbReference type="ARBA" id="ARBA00022692"/>
    </source>
</evidence>
<keyword evidence="9" id="KW-1185">Reference proteome</keyword>
<feature type="transmembrane region" description="Helical" evidence="6">
    <location>
        <begin position="68"/>
        <end position="89"/>
    </location>
</feature>
<name>A0A1W1WVD6_9BACT</name>
<feature type="transmembrane region" description="Helical" evidence="6">
    <location>
        <begin position="29"/>
        <end position="48"/>
    </location>
</feature>